<keyword evidence="2" id="KW-1185">Reference proteome</keyword>
<evidence type="ECO:0000313" key="1">
    <source>
        <dbReference type="EMBL" id="KAK3218508.1"/>
    </source>
</evidence>
<dbReference type="PANTHER" id="PTHR45125:SF36">
    <property type="entry name" value="BNAC01G27460D PROTEIN"/>
    <property type="match status" value="1"/>
</dbReference>
<protein>
    <submittedName>
        <fullName evidence="1">Uncharacterized protein</fullName>
    </submittedName>
</protein>
<accession>A0AAE0AIM2</accession>
<dbReference type="AlphaFoldDB" id="A0AAE0AIM2"/>
<organism evidence="1 2">
    <name type="scientific">Dipteronia sinensis</name>
    <dbReference type="NCBI Taxonomy" id="43782"/>
    <lineage>
        <taxon>Eukaryota</taxon>
        <taxon>Viridiplantae</taxon>
        <taxon>Streptophyta</taxon>
        <taxon>Embryophyta</taxon>
        <taxon>Tracheophyta</taxon>
        <taxon>Spermatophyta</taxon>
        <taxon>Magnoliopsida</taxon>
        <taxon>eudicotyledons</taxon>
        <taxon>Gunneridae</taxon>
        <taxon>Pentapetalae</taxon>
        <taxon>rosids</taxon>
        <taxon>malvids</taxon>
        <taxon>Sapindales</taxon>
        <taxon>Sapindaceae</taxon>
        <taxon>Hippocastanoideae</taxon>
        <taxon>Acereae</taxon>
        <taxon>Dipteronia</taxon>
    </lineage>
</organism>
<evidence type="ECO:0000313" key="2">
    <source>
        <dbReference type="Proteomes" id="UP001281410"/>
    </source>
</evidence>
<gene>
    <name evidence="1" type="ORF">Dsin_012478</name>
</gene>
<reference evidence="1" key="1">
    <citation type="journal article" date="2023" name="Plant J.">
        <title>Genome sequences and population genomics provide insights into the demographic history, inbreeding, and mutation load of two 'living fossil' tree species of Dipteronia.</title>
        <authorList>
            <person name="Feng Y."/>
            <person name="Comes H.P."/>
            <person name="Chen J."/>
            <person name="Zhu S."/>
            <person name="Lu R."/>
            <person name="Zhang X."/>
            <person name="Li P."/>
            <person name="Qiu J."/>
            <person name="Olsen K.M."/>
            <person name="Qiu Y."/>
        </authorList>
    </citation>
    <scope>NUCLEOTIDE SEQUENCE</scope>
    <source>
        <strain evidence="1">NBL</strain>
    </source>
</reference>
<comment type="caution">
    <text evidence="1">The sequence shown here is derived from an EMBL/GenBank/DDBJ whole genome shotgun (WGS) entry which is preliminary data.</text>
</comment>
<proteinExistence type="predicted"/>
<dbReference type="PANTHER" id="PTHR45125">
    <property type="entry name" value="F21J9.4-RELATED"/>
    <property type="match status" value="1"/>
</dbReference>
<dbReference type="Proteomes" id="UP001281410">
    <property type="component" value="Unassembled WGS sequence"/>
</dbReference>
<sequence length="135" mass="15569">MFWSRVETDYNKTKPENIGEPRGKRSLQCQMQTILSAVGKLQGCIRHIESLNPSGASEADIITQAKILLTQDNKYKKGFNLTMCGPSSKICKNLQITILQHQPSEGKMVIWYHHKKTLQLQSLPQWHLLDYLHFF</sequence>
<dbReference type="EMBL" id="JANJYJ010000004">
    <property type="protein sequence ID" value="KAK3218508.1"/>
    <property type="molecule type" value="Genomic_DNA"/>
</dbReference>
<name>A0AAE0AIM2_9ROSI</name>